<evidence type="ECO:0000313" key="4">
    <source>
        <dbReference type="Proteomes" id="UP001153076"/>
    </source>
</evidence>
<evidence type="ECO:0000256" key="2">
    <source>
        <dbReference type="SAM" id="Phobius"/>
    </source>
</evidence>
<dbReference type="OrthoDB" id="2822301at2759"/>
<accession>A0A9Q1KXP9</accession>
<sequence>MVQDNQAGWLIKYSATVVVGVAVATLIWRRAWKRKRDCHRTHDSHDVRTTEEASTSEDSELKCSCGLPAKLRISRTFRNPYRLFYNCPKNAFHHVSPPYLAHAFTLVHFFDKPDASATNGERSRKEISFLQNECIRLHKKIAYVQSQRQNDRALWERERAELRSKVSSVQAELDDIKRRVQHLYDLDNMPPFDDSCSTNADDDGATIVETV</sequence>
<dbReference type="Proteomes" id="UP001153076">
    <property type="component" value="Unassembled WGS sequence"/>
</dbReference>
<keyword evidence="2" id="KW-0812">Transmembrane</keyword>
<keyword evidence="2" id="KW-0472">Membrane</keyword>
<dbReference type="AlphaFoldDB" id="A0A9Q1KXP9"/>
<feature type="transmembrane region" description="Helical" evidence="2">
    <location>
        <begin position="6"/>
        <end position="28"/>
    </location>
</feature>
<comment type="caution">
    <text evidence="3">The sequence shown here is derived from an EMBL/GenBank/DDBJ whole genome shotgun (WGS) entry which is preliminary data.</text>
</comment>
<evidence type="ECO:0000313" key="3">
    <source>
        <dbReference type="EMBL" id="KAJ8450970.1"/>
    </source>
</evidence>
<keyword evidence="2" id="KW-1133">Transmembrane helix</keyword>
<organism evidence="3 4">
    <name type="scientific">Carnegiea gigantea</name>
    <dbReference type="NCBI Taxonomy" id="171969"/>
    <lineage>
        <taxon>Eukaryota</taxon>
        <taxon>Viridiplantae</taxon>
        <taxon>Streptophyta</taxon>
        <taxon>Embryophyta</taxon>
        <taxon>Tracheophyta</taxon>
        <taxon>Spermatophyta</taxon>
        <taxon>Magnoliopsida</taxon>
        <taxon>eudicotyledons</taxon>
        <taxon>Gunneridae</taxon>
        <taxon>Pentapetalae</taxon>
        <taxon>Caryophyllales</taxon>
        <taxon>Cactineae</taxon>
        <taxon>Cactaceae</taxon>
        <taxon>Cactoideae</taxon>
        <taxon>Echinocereeae</taxon>
        <taxon>Carnegiea</taxon>
    </lineage>
</organism>
<proteinExistence type="predicted"/>
<feature type="coiled-coil region" evidence="1">
    <location>
        <begin position="152"/>
        <end position="179"/>
    </location>
</feature>
<protein>
    <submittedName>
        <fullName evidence="3">Uncharacterized protein</fullName>
    </submittedName>
</protein>
<gene>
    <name evidence="3" type="ORF">Cgig2_032595</name>
</gene>
<reference evidence="3" key="1">
    <citation type="submission" date="2022-04" db="EMBL/GenBank/DDBJ databases">
        <title>Carnegiea gigantea Genome sequencing and assembly v2.</title>
        <authorList>
            <person name="Copetti D."/>
            <person name="Sanderson M.J."/>
            <person name="Burquez A."/>
            <person name="Wojciechowski M.F."/>
        </authorList>
    </citation>
    <scope>NUCLEOTIDE SEQUENCE</scope>
    <source>
        <strain evidence="3">SGP5-SGP5p</strain>
        <tissue evidence="3">Aerial part</tissue>
    </source>
</reference>
<keyword evidence="1" id="KW-0175">Coiled coil</keyword>
<evidence type="ECO:0000256" key="1">
    <source>
        <dbReference type="SAM" id="Coils"/>
    </source>
</evidence>
<keyword evidence="4" id="KW-1185">Reference proteome</keyword>
<dbReference type="EMBL" id="JAKOGI010000012">
    <property type="protein sequence ID" value="KAJ8450970.1"/>
    <property type="molecule type" value="Genomic_DNA"/>
</dbReference>
<name>A0A9Q1KXP9_9CARY</name>